<evidence type="ECO:0000313" key="2">
    <source>
        <dbReference type="EMBL" id="SEG26242.1"/>
    </source>
</evidence>
<evidence type="ECO:0000313" key="3">
    <source>
        <dbReference type="Proteomes" id="UP000236745"/>
    </source>
</evidence>
<keyword evidence="1" id="KW-0812">Transmembrane</keyword>
<accession>A0A1H5YRE8</accession>
<organism evidence="2 3">
    <name type="scientific">Marinobacterium lutimaris</name>
    <dbReference type="NCBI Taxonomy" id="568106"/>
    <lineage>
        <taxon>Bacteria</taxon>
        <taxon>Pseudomonadati</taxon>
        <taxon>Pseudomonadota</taxon>
        <taxon>Gammaproteobacteria</taxon>
        <taxon>Oceanospirillales</taxon>
        <taxon>Oceanospirillaceae</taxon>
        <taxon>Marinobacterium</taxon>
    </lineage>
</organism>
<name>A0A1H5YRE8_9GAMM</name>
<feature type="transmembrane region" description="Helical" evidence="1">
    <location>
        <begin position="98"/>
        <end position="119"/>
    </location>
</feature>
<dbReference type="EMBL" id="FNVQ01000001">
    <property type="protein sequence ID" value="SEG26242.1"/>
    <property type="molecule type" value="Genomic_DNA"/>
</dbReference>
<sequence length="261" mass="28429">MTADRDEQQQEYLARLALAIAEASTASGPEPDNEDLAALLDNRLPLERRQQVISHLANNSELYSQWQQLLTDLECWETSDTNVSSISGRHQTKRWQRWLAGVGGLGTAAAALLVGWLILSPDGPLSLDQAYAEYSPQLVEFLSEQPRMRALPIAVDPETTAMLAGIYAGQQRAGIATSFGGIGKAQLELAQQQYEDKPQPSQNPAFERGRWLVVGAAICATEPDQIARITLPPTADSLPKPQASCDFIDAQIGQLLALLKP</sequence>
<keyword evidence="1" id="KW-0472">Membrane</keyword>
<gene>
    <name evidence="2" type="ORF">SAMN05444390_1011851</name>
</gene>
<keyword evidence="1" id="KW-1133">Transmembrane helix</keyword>
<reference evidence="2 3" key="1">
    <citation type="submission" date="2016-10" db="EMBL/GenBank/DDBJ databases">
        <authorList>
            <person name="de Groot N.N."/>
        </authorList>
    </citation>
    <scope>NUCLEOTIDE SEQUENCE [LARGE SCALE GENOMIC DNA]</scope>
    <source>
        <strain evidence="2 3">DSM 22012</strain>
    </source>
</reference>
<dbReference type="Proteomes" id="UP000236745">
    <property type="component" value="Unassembled WGS sequence"/>
</dbReference>
<protein>
    <submittedName>
        <fullName evidence="2">Uncharacterized protein</fullName>
    </submittedName>
</protein>
<proteinExistence type="predicted"/>
<dbReference type="RefSeq" id="WP_104002721.1">
    <property type="nucleotide sequence ID" value="NZ_FNVQ01000001.1"/>
</dbReference>
<keyword evidence="3" id="KW-1185">Reference proteome</keyword>
<evidence type="ECO:0000256" key="1">
    <source>
        <dbReference type="SAM" id="Phobius"/>
    </source>
</evidence>
<dbReference type="AlphaFoldDB" id="A0A1H5YRE8"/>
<dbReference type="OrthoDB" id="6192193at2"/>